<feature type="transmembrane region" description="Helical" evidence="8">
    <location>
        <begin position="299"/>
        <end position="316"/>
    </location>
</feature>
<evidence type="ECO:0000256" key="1">
    <source>
        <dbReference type="ARBA" id="ARBA00004651"/>
    </source>
</evidence>
<evidence type="ECO:0000256" key="8">
    <source>
        <dbReference type="SAM" id="Phobius"/>
    </source>
</evidence>
<evidence type="ECO:0000256" key="2">
    <source>
        <dbReference type="ARBA" id="ARBA00022448"/>
    </source>
</evidence>
<feature type="transmembrane region" description="Helical" evidence="8">
    <location>
        <begin position="42"/>
        <end position="66"/>
    </location>
</feature>
<keyword evidence="4" id="KW-0997">Cell inner membrane</keyword>
<accession>A0A6J6PVJ3</accession>
<feature type="transmembrane region" description="Helical" evidence="8">
    <location>
        <begin position="164"/>
        <end position="189"/>
    </location>
</feature>
<dbReference type="CDD" id="cd06579">
    <property type="entry name" value="TM_PBP1_transp_AraH_like"/>
    <property type="match status" value="1"/>
</dbReference>
<dbReference type="Pfam" id="PF02653">
    <property type="entry name" value="BPD_transp_2"/>
    <property type="match status" value="1"/>
</dbReference>
<evidence type="ECO:0000313" key="9">
    <source>
        <dbReference type="EMBL" id="CAB4702452.1"/>
    </source>
</evidence>
<evidence type="ECO:0000256" key="7">
    <source>
        <dbReference type="ARBA" id="ARBA00023136"/>
    </source>
</evidence>
<dbReference type="AlphaFoldDB" id="A0A6J6PVJ3"/>
<gene>
    <name evidence="9" type="ORF">UFOPK2592_00808</name>
</gene>
<feature type="transmembrane region" description="Helical" evidence="8">
    <location>
        <begin position="220"/>
        <end position="240"/>
    </location>
</feature>
<evidence type="ECO:0000256" key="5">
    <source>
        <dbReference type="ARBA" id="ARBA00022692"/>
    </source>
</evidence>
<keyword evidence="2" id="KW-0813">Transport</keyword>
<comment type="subcellular location">
    <subcellularLocation>
        <location evidence="1">Cell membrane</location>
        <topology evidence="1">Multi-pass membrane protein</topology>
    </subcellularLocation>
</comment>
<feature type="transmembrane region" description="Helical" evidence="8">
    <location>
        <begin position="276"/>
        <end position="293"/>
    </location>
</feature>
<keyword evidence="6 8" id="KW-1133">Transmembrane helix</keyword>
<evidence type="ECO:0000256" key="4">
    <source>
        <dbReference type="ARBA" id="ARBA00022519"/>
    </source>
</evidence>
<dbReference type="GO" id="GO:0005886">
    <property type="term" value="C:plasma membrane"/>
    <property type="evidence" value="ECO:0007669"/>
    <property type="project" value="UniProtKB-SubCell"/>
</dbReference>
<keyword evidence="3" id="KW-1003">Cell membrane</keyword>
<protein>
    <submittedName>
        <fullName evidence="9">Unannotated protein</fullName>
    </submittedName>
</protein>
<organism evidence="9">
    <name type="scientific">freshwater metagenome</name>
    <dbReference type="NCBI Taxonomy" id="449393"/>
    <lineage>
        <taxon>unclassified sequences</taxon>
        <taxon>metagenomes</taxon>
        <taxon>ecological metagenomes</taxon>
    </lineage>
</organism>
<feature type="transmembrane region" description="Helical" evidence="8">
    <location>
        <begin position="97"/>
        <end position="117"/>
    </location>
</feature>
<evidence type="ECO:0000256" key="6">
    <source>
        <dbReference type="ARBA" id="ARBA00022989"/>
    </source>
</evidence>
<evidence type="ECO:0000256" key="3">
    <source>
        <dbReference type="ARBA" id="ARBA00022475"/>
    </source>
</evidence>
<dbReference type="GO" id="GO:0022857">
    <property type="term" value="F:transmembrane transporter activity"/>
    <property type="evidence" value="ECO:0007669"/>
    <property type="project" value="InterPro"/>
</dbReference>
<dbReference type="EMBL" id="CAEZXU010000075">
    <property type="protein sequence ID" value="CAB4702452.1"/>
    <property type="molecule type" value="Genomic_DNA"/>
</dbReference>
<dbReference type="InterPro" id="IPR001851">
    <property type="entry name" value="ABC_transp_permease"/>
</dbReference>
<proteinExistence type="predicted"/>
<feature type="transmembrane region" description="Helical" evidence="8">
    <location>
        <begin position="124"/>
        <end position="144"/>
    </location>
</feature>
<feature type="transmembrane region" description="Helical" evidence="8">
    <location>
        <begin position="73"/>
        <end position="91"/>
    </location>
</feature>
<dbReference type="PANTHER" id="PTHR32196">
    <property type="entry name" value="ABC TRANSPORTER PERMEASE PROTEIN YPHD-RELATED-RELATED"/>
    <property type="match status" value="1"/>
</dbReference>
<feature type="transmembrane region" description="Helical" evidence="8">
    <location>
        <begin position="16"/>
        <end position="36"/>
    </location>
</feature>
<keyword evidence="5 8" id="KW-0812">Transmembrane</keyword>
<reference evidence="9" key="1">
    <citation type="submission" date="2020-05" db="EMBL/GenBank/DDBJ databases">
        <authorList>
            <person name="Chiriac C."/>
            <person name="Salcher M."/>
            <person name="Ghai R."/>
            <person name="Kavagutti S V."/>
        </authorList>
    </citation>
    <scope>NUCLEOTIDE SEQUENCE</scope>
</reference>
<sequence length="325" mass="34454">MSKTKKGLVIPERFKPVLGAFIFFIFMMVIFIAAAPEVFLTVGIYTAIFLSLPLFAIMGLSLVFVTAAGEIDLSFPSIIPLSGLAFAWTLQQTNFNFALAAVFSIIVGLACGLLNGFLVTKLGLSSLITTLGMNFALIGLTNVLNNGEVRTFSELNESKVRSILVGSFGPIPAQMFWMAGIALILGMIFHRHKFGLHVRVAGDNPEAGRAMGVNIERTKILCFVLIGLCAAIVGILGIYLNSTYFSTMGEGYLLPTLAAVFVGGTPVTGGKGTIGGLVIGAATVVFIQTGVVATGLDGYWTSLGFGLVIVLSLLGHRKFSGRLTR</sequence>
<keyword evidence="7 8" id="KW-0472">Membrane</keyword>
<name>A0A6J6PVJ3_9ZZZZ</name>
<feature type="transmembrane region" description="Helical" evidence="8">
    <location>
        <begin position="252"/>
        <end position="269"/>
    </location>
</feature>
<dbReference type="PANTHER" id="PTHR32196:SF71">
    <property type="entry name" value="AUTOINDUCER 2 IMPORT SYSTEM PERMEASE PROTEIN LSRD"/>
    <property type="match status" value="1"/>
</dbReference>